<evidence type="ECO:0000256" key="1">
    <source>
        <dbReference type="SAM" id="MobiDB-lite"/>
    </source>
</evidence>
<feature type="region of interest" description="Disordered" evidence="1">
    <location>
        <begin position="1"/>
        <end position="28"/>
    </location>
</feature>
<organism evidence="2">
    <name type="scientific">Athelia psychrophila</name>
    <dbReference type="NCBI Taxonomy" id="1759441"/>
    <lineage>
        <taxon>Eukaryota</taxon>
        <taxon>Fungi</taxon>
        <taxon>Dikarya</taxon>
        <taxon>Basidiomycota</taxon>
        <taxon>Agaricomycotina</taxon>
        <taxon>Agaricomycetes</taxon>
        <taxon>Agaricomycetidae</taxon>
        <taxon>Atheliales</taxon>
        <taxon>Atheliaceae</taxon>
        <taxon>Athelia</taxon>
    </lineage>
</organism>
<name>A0A165YGW3_9AGAM</name>
<dbReference type="Gene3D" id="3.20.170.20">
    <property type="entry name" value="Protein of unknown function DUF952"/>
    <property type="match status" value="1"/>
</dbReference>
<accession>A0A165YGW3</accession>
<gene>
    <name evidence="2" type="ORF">FIBSPDRAFT_900396</name>
</gene>
<protein>
    <submittedName>
        <fullName evidence="2">Uncharacterized protein</fullName>
    </submittedName>
</protein>
<evidence type="ECO:0000313" key="2">
    <source>
        <dbReference type="EMBL" id="KZP09545.1"/>
    </source>
</evidence>
<reference evidence="2" key="1">
    <citation type="journal article" date="2016" name="Mol. Biol. Evol.">
        <title>Comparative Genomics of Early-Diverging Mushroom-Forming Fungi Provides Insights into the Origins of Lignocellulose Decay Capabilities.</title>
        <authorList>
            <person name="Nagy L.G."/>
            <person name="Riley R."/>
            <person name="Tritt A."/>
            <person name="Adam C."/>
            <person name="Daum C."/>
            <person name="Floudas D."/>
            <person name="Sun H."/>
            <person name="Yadav J.S."/>
            <person name="Pangilinan J."/>
            <person name="Larsson K.H."/>
            <person name="Matsuura K."/>
            <person name="Barry K."/>
            <person name="Labutti K."/>
            <person name="Kuo R."/>
            <person name="Ohm R.A."/>
            <person name="Bhattacharya S.S."/>
            <person name="Shirouzu T."/>
            <person name="Yoshinaga Y."/>
            <person name="Martin F.M."/>
            <person name="Grigoriev I.V."/>
            <person name="Hibbett D.S."/>
        </authorList>
    </citation>
    <scope>NUCLEOTIDE SEQUENCE [LARGE SCALE GENOMIC DNA]</scope>
    <source>
        <strain evidence="2">CBS 109695</strain>
    </source>
</reference>
<dbReference type="OrthoDB" id="3335358at2759"/>
<feature type="compositionally biased region" description="Low complexity" evidence="1">
    <location>
        <begin position="8"/>
        <end position="24"/>
    </location>
</feature>
<proteinExistence type="predicted"/>
<dbReference type="EMBL" id="KV417697">
    <property type="protein sequence ID" value="KZP09545.1"/>
    <property type="molecule type" value="Genomic_DNA"/>
</dbReference>
<dbReference type="AlphaFoldDB" id="A0A165YGW3"/>
<sequence>MHGGGPGIRSIAAARRAPGRSRPSTALSETFSTTEDTVYGRRTLGELSSLADRVVVLVDDCLTKFVTVPITANLFFASSGRLWLLKISSEKAQEGAAQLVWEGPAGCMHLYGGQLGERVVVGVWEYSIIFFGDGVSGHATWPSSRLGYYMSEKNMAFEQEAAGT</sequence>